<name>A0A853ERQ4_9MICO</name>
<feature type="transmembrane region" description="Helical" evidence="1">
    <location>
        <begin position="12"/>
        <end position="32"/>
    </location>
</feature>
<evidence type="ECO:0008006" key="4">
    <source>
        <dbReference type="Google" id="ProtNLM"/>
    </source>
</evidence>
<reference evidence="2 3" key="1">
    <citation type="submission" date="2020-07" db="EMBL/GenBank/DDBJ databases">
        <title>MOT database genomes.</title>
        <authorList>
            <person name="Joseph S."/>
            <person name="Aduse-Opoku J."/>
            <person name="Hashim A."/>
            <person name="Wade W."/>
            <person name="Curtis M."/>
        </authorList>
    </citation>
    <scope>NUCLEOTIDE SEQUENCE [LARGE SCALE GENOMIC DNA]</scope>
    <source>
        <strain evidence="2 3">DSM 100099</strain>
    </source>
</reference>
<accession>A0A853ERQ4</accession>
<evidence type="ECO:0000313" key="2">
    <source>
        <dbReference type="EMBL" id="NYS92422.1"/>
    </source>
</evidence>
<dbReference type="RefSeq" id="WP_179912295.1">
    <property type="nucleotide sequence ID" value="NZ_JACBYE010000004.1"/>
</dbReference>
<proteinExistence type="predicted"/>
<evidence type="ECO:0000313" key="3">
    <source>
        <dbReference type="Proteomes" id="UP000561011"/>
    </source>
</evidence>
<keyword evidence="1" id="KW-1133">Transmembrane helix</keyword>
<evidence type="ECO:0000256" key="1">
    <source>
        <dbReference type="SAM" id="Phobius"/>
    </source>
</evidence>
<dbReference type="Proteomes" id="UP000561011">
    <property type="component" value="Unassembled WGS sequence"/>
</dbReference>
<dbReference type="AlphaFoldDB" id="A0A853ERQ4"/>
<protein>
    <recommendedName>
        <fullName evidence="4">Membrane protein DedA, SNARE-associated domain</fullName>
    </recommendedName>
</protein>
<keyword evidence="3" id="KW-1185">Reference proteome</keyword>
<comment type="caution">
    <text evidence="2">The sequence shown here is derived from an EMBL/GenBank/DDBJ whole genome shotgun (WGS) entry which is preliminary data.</text>
</comment>
<keyword evidence="1" id="KW-0812">Transmembrane</keyword>
<keyword evidence="1" id="KW-0472">Membrane</keyword>
<dbReference type="EMBL" id="JACBYE010000004">
    <property type="protein sequence ID" value="NYS92422.1"/>
    <property type="molecule type" value="Genomic_DNA"/>
</dbReference>
<sequence>MPDQLESAPFAGIFGFFFAVAFVRTLVTYGVARAVAGTTLDGARPDNRVLARVHAWSLTPGAQRATTFVHRWGVLAVPMSFCAVGTKTVVNAAAGLTRMPFATRYLPALVVGCLVHATIYATVGWAAWTAALAGATGSGWVAVALGGFVLLVVLVVLRARRVRRSRTTSETSGS</sequence>
<feature type="transmembrane region" description="Helical" evidence="1">
    <location>
        <begin position="140"/>
        <end position="157"/>
    </location>
</feature>
<feature type="transmembrane region" description="Helical" evidence="1">
    <location>
        <begin position="105"/>
        <end position="128"/>
    </location>
</feature>
<organism evidence="2 3">
    <name type="scientific">Sanguibacter inulinus</name>
    <dbReference type="NCBI Taxonomy" id="60922"/>
    <lineage>
        <taxon>Bacteria</taxon>
        <taxon>Bacillati</taxon>
        <taxon>Actinomycetota</taxon>
        <taxon>Actinomycetes</taxon>
        <taxon>Micrococcales</taxon>
        <taxon>Sanguibacteraceae</taxon>
        <taxon>Sanguibacter</taxon>
    </lineage>
</organism>
<gene>
    <name evidence="2" type="ORF">HZZ10_02600</name>
</gene>